<proteinExistence type="predicted"/>
<sequence>MTPQPKPNTLCSGDVDGYNRLSKCEVVPVDDEVCALIDVPLGSIHECVHCGEWYHPA</sequence>
<reference evidence="1 2" key="1">
    <citation type="submission" date="2018-11" db="EMBL/GenBank/DDBJ databases">
        <title>Genome sequence of Apiotrichum porosum DSM 27194.</title>
        <authorList>
            <person name="Aliyu H."/>
            <person name="Gorte O."/>
            <person name="Ochsenreither K."/>
        </authorList>
    </citation>
    <scope>NUCLEOTIDE SEQUENCE [LARGE SCALE GENOMIC DNA]</scope>
    <source>
        <strain evidence="1 2">DSM 27194</strain>
    </source>
</reference>
<keyword evidence="2" id="KW-1185">Reference proteome</keyword>
<dbReference type="AlphaFoldDB" id="A0A427XZ68"/>
<dbReference type="GeneID" id="39590166"/>
<evidence type="ECO:0000313" key="1">
    <source>
        <dbReference type="EMBL" id="RSH84121.1"/>
    </source>
</evidence>
<gene>
    <name evidence="1" type="ORF">EHS24_005623</name>
</gene>
<comment type="caution">
    <text evidence="1">The sequence shown here is derived from an EMBL/GenBank/DDBJ whole genome shotgun (WGS) entry which is preliminary data.</text>
</comment>
<organism evidence="1 2">
    <name type="scientific">Apiotrichum porosum</name>
    <dbReference type="NCBI Taxonomy" id="105984"/>
    <lineage>
        <taxon>Eukaryota</taxon>
        <taxon>Fungi</taxon>
        <taxon>Dikarya</taxon>
        <taxon>Basidiomycota</taxon>
        <taxon>Agaricomycotina</taxon>
        <taxon>Tremellomycetes</taxon>
        <taxon>Trichosporonales</taxon>
        <taxon>Trichosporonaceae</taxon>
        <taxon>Apiotrichum</taxon>
    </lineage>
</organism>
<dbReference type="Proteomes" id="UP000279236">
    <property type="component" value="Unassembled WGS sequence"/>
</dbReference>
<protein>
    <submittedName>
        <fullName evidence="1">Uncharacterized protein</fullName>
    </submittedName>
</protein>
<evidence type="ECO:0000313" key="2">
    <source>
        <dbReference type="Proteomes" id="UP000279236"/>
    </source>
</evidence>
<accession>A0A427XZ68</accession>
<dbReference type="RefSeq" id="XP_028477569.1">
    <property type="nucleotide sequence ID" value="XM_028621117.1"/>
</dbReference>
<name>A0A427XZ68_9TREE</name>
<dbReference type="EMBL" id="RSCE01000003">
    <property type="protein sequence ID" value="RSH84121.1"/>
    <property type="molecule type" value="Genomic_DNA"/>
</dbReference>